<comment type="caution">
    <text evidence="4">The sequence shown here is derived from an EMBL/GenBank/DDBJ whole genome shotgun (WGS) entry which is preliminary data.</text>
</comment>
<name>A0A5C8ZLL2_9GAMM</name>
<comment type="catalytic activity">
    <reaction evidence="3">
        <text>DNA(n) + a 2'-deoxyribonucleoside 5'-triphosphate = DNA(n+1) + diphosphate</text>
        <dbReference type="Rhea" id="RHEA:22508"/>
        <dbReference type="Rhea" id="RHEA-COMP:17339"/>
        <dbReference type="Rhea" id="RHEA-COMP:17340"/>
        <dbReference type="ChEBI" id="CHEBI:33019"/>
        <dbReference type="ChEBI" id="CHEBI:61560"/>
        <dbReference type="ChEBI" id="CHEBI:173112"/>
        <dbReference type="EC" id="2.7.7.7"/>
    </reaction>
</comment>
<dbReference type="NCBIfam" id="TIGR00678">
    <property type="entry name" value="holB"/>
    <property type="match status" value="1"/>
</dbReference>
<keyword evidence="4" id="KW-0548">Nucleotidyltransferase</keyword>
<organism evidence="4 5">
    <name type="scientific">Parahaliea maris</name>
    <dbReference type="NCBI Taxonomy" id="2716870"/>
    <lineage>
        <taxon>Bacteria</taxon>
        <taxon>Pseudomonadati</taxon>
        <taxon>Pseudomonadota</taxon>
        <taxon>Gammaproteobacteria</taxon>
        <taxon>Cellvibrionales</taxon>
        <taxon>Halieaceae</taxon>
        <taxon>Parahaliea</taxon>
    </lineage>
</organism>
<dbReference type="AlphaFoldDB" id="A0A5C8ZLL2"/>
<evidence type="ECO:0000313" key="5">
    <source>
        <dbReference type="Proteomes" id="UP000321039"/>
    </source>
</evidence>
<evidence type="ECO:0000256" key="3">
    <source>
        <dbReference type="ARBA" id="ARBA00049244"/>
    </source>
</evidence>
<dbReference type="InterPro" id="IPR050238">
    <property type="entry name" value="DNA_Rep/Repair_Clamp_Loader"/>
</dbReference>
<dbReference type="InterPro" id="IPR004622">
    <property type="entry name" value="DNA_pol_HolB"/>
</dbReference>
<accession>A0A5C8ZLL2</accession>
<keyword evidence="4" id="KW-0808">Transferase</keyword>
<dbReference type="EC" id="2.7.7.7" evidence="1"/>
<protein>
    <recommendedName>
        <fullName evidence="1">DNA-directed DNA polymerase</fullName>
        <ecNumber evidence="1">2.7.7.7</ecNumber>
    </recommendedName>
</protein>
<dbReference type="GO" id="GO:0009360">
    <property type="term" value="C:DNA polymerase III complex"/>
    <property type="evidence" value="ECO:0007669"/>
    <property type="project" value="TreeGrafter"/>
</dbReference>
<dbReference type="PANTHER" id="PTHR11669">
    <property type="entry name" value="REPLICATION FACTOR C / DNA POLYMERASE III GAMMA-TAU SUBUNIT"/>
    <property type="match status" value="1"/>
</dbReference>
<dbReference type="GO" id="GO:0008408">
    <property type="term" value="F:3'-5' exonuclease activity"/>
    <property type="evidence" value="ECO:0007669"/>
    <property type="project" value="InterPro"/>
</dbReference>
<sequence>MQLEGLPAVSVPLPWQAEDWQRLEQQVSEGRFPHALLLAGMPAIGKERLALALARLLLCHRPSAGHNCGECQACELSRSGAHGDFLWLQPQEKSRVIKIDQVREAVNFAHWTAGFGERKVLVIAPADAMNTNAANALLKSLEEPADNTHILLVCSRLHGVPATIRSRCQLLKLAPPDTGASLGWLDNLTGERATSQSLLDLANGRPLLAEQMYRESSADTLLAQRAALGAVIRGEARAVETAAALSDLDAGEFLVLVTDFIEQHLRDLDGSQLAASGPGAFVLLDDLRGTQRAMAGGSNPNPQLLKESVLEQLSRQLGAPAAGAKMLA</sequence>
<dbReference type="PANTHER" id="PTHR11669:SF8">
    <property type="entry name" value="DNA POLYMERASE III SUBUNIT DELTA"/>
    <property type="match status" value="1"/>
</dbReference>
<proteinExistence type="predicted"/>
<dbReference type="Gene3D" id="3.40.50.300">
    <property type="entry name" value="P-loop containing nucleotide triphosphate hydrolases"/>
    <property type="match status" value="1"/>
</dbReference>
<dbReference type="RefSeq" id="WP_148070354.1">
    <property type="nucleotide sequence ID" value="NZ_VRZA01000012.1"/>
</dbReference>
<evidence type="ECO:0000256" key="1">
    <source>
        <dbReference type="ARBA" id="ARBA00012417"/>
    </source>
</evidence>
<evidence type="ECO:0000313" key="4">
    <source>
        <dbReference type="EMBL" id="TXS89055.1"/>
    </source>
</evidence>
<gene>
    <name evidence="4" type="primary">holB</name>
    <name evidence="4" type="ORF">FV139_20455</name>
</gene>
<dbReference type="Proteomes" id="UP000321039">
    <property type="component" value="Unassembled WGS sequence"/>
</dbReference>
<reference evidence="4 5" key="1">
    <citation type="submission" date="2019-08" db="EMBL/GenBank/DDBJ databases">
        <title>Parahaliea maris sp. nov., isolated from the surface seawater.</title>
        <authorList>
            <person name="Liu Y."/>
        </authorList>
    </citation>
    <scope>NUCLEOTIDE SEQUENCE [LARGE SCALE GENOMIC DNA]</scope>
    <source>
        <strain evidence="4 5">HSLHS9</strain>
    </source>
</reference>
<dbReference type="InterPro" id="IPR027417">
    <property type="entry name" value="P-loop_NTPase"/>
</dbReference>
<dbReference type="GO" id="GO:0006261">
    <property type="term" value="P:DNA-templated DNA replication"/>
    <property type="evidence" value="ECO:0007669"/>
    <property type="project" value="TreeGrafter"/>
</dbReference>
<dbReference type="EMBL" id="VRZA01000012">
    <property type="protein sequence ID" value="TXS89055.1"/>
    <property type="molecule type" value="Genomic_DNA"/>
</dbReference>
<dbReference type="GO" id="GO:0003887">
    <property type="term" value="F:DNA-directed DNA polymerase activity"/>
    <property type="evidence" value="ECO:0007669"/>
    <property type="project" value="UniProtKB-KW"/>
</dbReference>
<dbReference type="Pfam" id="PF13177">
    <property type="entry name" value="DNA_pol3_delta2"/>
    <property type="match status" value="1"/>
</dbReference>
<keyword evidence="5" id="KW-1185">Reference proteome</keyword>
<keyword evidence="2" id="KW-0239">DNA-directed DNA polymerase</keyword>
<dbReference type="SUPFAM" id="SSF52540">
    <property type="entry name" value="P-loop containing nucleoside triphosphate hydrolases"/>
    <property type="match status" value="1"/>
</dbReference>
<evidence type="ECO:0000256" key="2">
    <source>
        <dbReference type="ARBA" id="ARBA00022932"/>
    </source>
</evidence>